<sequence length="70" mass="7912">MNLTPIAIIAIIFWGTAEIIKQIKKKNPAAEAQNDPEIMNQIAALKERVETLEKIVTDDGYDLKKQFKSL</sequence>
<evidence type="ECO:0000313" key="2">
    <source>
        <dbReference type="Proteomes" id="UP000601768"/>
    </source>
</evidence>
<organism evidence="1 2">
    <name type="scientific">Neptunicella marina</name>
    <dbReference type="NCBI Taxonomy" id="2125989"/>
    <lineage>
        <taxon>Bacteria</taxon>
        <taxon>Pseudomonadati</taxon>
        <taxon>Pseudomonadota</taxon>
        <taxon>Gammaproteobacteria</taxon>
        <taxon>Alteromonadales</taxon>
        <taxon>Alteromonadaceae</taxon>
        <taxon>Neptunicella</taxon>
    </lineage>
</organism>
<accession>A0A8J6J1M1</accession>
<keyword evidence="2" id="KW-1185">Reference proteome</keyword>
<evidence type="ECO:0008006" key="3">
    <source>
        <dbReference type="Google" id="ProtNLM"/>
    </source>
</evidence>
<evidence type="ECO:0000313" key="1">
    <source>
        <dbReference type="EMBL" id="MBC3767882.1"/>
    </source>
</evidence>
<gene>
    <name evidence="1" type="ORF">H8B19_18540</name>
</gene>
<proteinExistence type="predicted"/>
<name>A0A8J6J1M1_9ALTE</name>
<comment type="caution">
    <text evidence="1">The sequence shown here is derived from an EMBL/GenBank/DDBJ whole genome shotgun (WGS) entry which is preliminary data.</text>
</comment>
<dbReference type="EMBL" id="JACNEP010000029">
    <property type="protein sequence ID" value="MBC3767882.1"/>
    <property type="molecule type" value="Genomic_DNA"/>
</dbReference>
<dbReference type="RefSeq" id="WP_186508606.1">
    <property type="nucleotide sequence ID" value="NZ_JACNEP010000029.1"/>
</dbReference>
<dbReference type="AlphaFoldDB" id="A0A8J6J1M1"/>
<reference evidence="1" key="2">
    <citation type="submission" date="2020-08" db="EMBL/GenBank/DDBJ databases">
        <authorList>
            <person name="Lai Q."/>
        </authorList>
    </citation>
    <scope>NUCLEOTIDE SEQUENCE</scope>
    <source>
        <strain evidence="1">S27-2</strain>
    </source>
</reference>
<dbReference type="Proteomes" id="UP000601768">
    <property type="component" value="Unassembled WGS sequence"/>
</dbReference>
<reference evidence="1" key="1">
    <citation type="journal article" date="2018" name="Int. J. Syst. Evol. Microbiol.">
        <title>Neptunicella marina gen. nov., sp. nov., isolated from surface seawater.</title>
        <authorList>
            <person name="Liu X."/>
            <person name="Lai Q."/>
            <person name="Du Y."/>
            <person name="Zhang X."/>
            <person name="Liu Z."/>
            <person name="Sun F."/>
            <person name="Shao Z."/>
        </authorList>
    </citation>
    <scope>NUCLEOTIDE SEQUENCE</scope>
    <source>
        <strain evidence="1">S27-2</strain>
    </source>
</reference>
<protein>
    <recommendedName>
        <fullName evidence="3">Phage shock protein B</fullName>
    </recommendedName>
</protein>